<reference evidence="3" key="1">
    <citation type="journal article" date="2014" name="Science">
        <title>Ancient hybridizations among the ancestral genomes of bread wheat.</title>
        <authorList>
            <consortium name="International Wheat Genome Sequencing Consortium,"/>
            <person name="Marcussen T."/>
            <person name="Sandve S.R."/>
            <person name="Heier L."/>
            <person name="Spannagl M."/>
            <person name="Pfeifer M."/>
            <person name="Jakobsen K.S."/>
            <person name="Wulff B.B."/>
            <person name="Steuernagel B."/>
            <person name="Mayer K.F."/>
            <person name="Olsen O.A."/>
        </authorList>
    </citation>
    <scope>NUCLEOTIDE SEQUENCE [LARGE SCALE GENOMIC DNA]</scope>
    <source>
        <strain evidence="3">cv. AL8/78</strain>
    </source>
</reference>
<sequence>MEYCSCVESSGEEDDQPGCVFTGWRRDVPQVFTGWRPPCAIPVGLPLRQRRAIMKVLYRLVWTVVSITMFSRILYSVTQYYGRCLLNAQIWRLQNT</sequence>
<feature type="transmembrane region" description="Helical" evidence="1">
    <location>
        <begin position="56"/>
        <end position="75"/>
    </location>
</feature>
<evidence type="ECO:0000256" key="1">
    <source>
        <dbReference type="SAM" id="Phobius"/>
    </source>
</evidence>
<reference evidence="3" key="2">
    <citation type="journal article" date="2017" name="Nat. Plants">
        <title>The Aegilops tauschii genome reveals multiple impacts of transposons.</title>
        <authorList>
            <person name="Zhao G."/>
            <person name="Zou C."/>
            <person name="Li K."/>
            <person name="Wang K."/>
            <person name="Li T."/>
            <person name="Gao L."/>
            <person name="Zhang X."/>
            <person name="Wang H."/>
            <person name="Yang Z."/>
            <person name="Liu X."/>
            <person name="Jiang W."/>
            <person name="Mao L."/>
            <person name="Kong X."/>
            <person name="Jiao Y."/>
            <person name="Jia J."/>
        </authorList>
    </citation>
    <scope>NUCLEOTIDE SEQUENCE [LARGE SCALE GENOMIC DNA]</scope>
    <source>
        <strain evidence="3">cv. AL8/78</strain>
    </source>
</reference>
<protein>
    <submittedName>
        <fullName evidence="2">Uncharacterized protein</fullName>
    </submittedName>
</protein>
<evidence type="ECO:0000313" key="3">
    <source>
        <dbReference type="Proteomes" id="UP000015105"/>
    </source>
</evidence>
<organism evidence="2 3">
    <name type="scientific">Aegilops tauschii subsp. strangulata</name>
    <name type="common">Goatgrass</name>
    <dbReference type="NCBI Taxonomy" id="200361"/>
    <lineage>
        <taxon>Eukaryota</taxon>
        <taxon>Viridiplantae</taxon>
        <taxon>Streptophyta</taxon>
        <taxon>Embryophyta</taxon>
        <taxon>Tracheophyta</taxon>
        <taxon>Spermatophyta</taxon>
        <taxon>Magnoliopsida</taxon>
        <taxon>Liliopsida</taxon>
        <taxon>Poales</taxon>
        <taxon>Poaceae</taxon>
        <taxon>BOP clade</taxon>
        <taxon>Pooideae</taxon>
        <taxon>Triticodae</taxon>
        <taxon>Triticeae</taxon>
        <taxon>Triticinae</taxon>
        <taxon>Aegilops</taxon>
    </lineage>
</organism>
<dbReference type="AlphaFoldDB" id="A0A452XBX6"/>
<dbReference type="Proteomes" id="UP000015105">
    <property type="component" value="Unassembled WGS sequence"/>
</dbReference>
<reference evidence="2" key="3">
    <citation type="submission" date="2019-03" db="UniProtKB">
        <authorList>
            <consortium name="EnsemblPlants"/>
        </authorList>
    </citation>
    <scope>IDENTIFICATION</scope>
</reference>
<dbReference type="EnsemblPlants" id="AET0Gv20017100.2">
    <property type="protein sequence ID" value="AET0Gv20017100.2"/>
    <property type="gene ID" value="AET0Gv20017100"/>
</dbReference>
<keyword evidence="1" id="KW-0472">Membrane</keyword>
<evidence type="ECO:0000313" key="2">
    <source>
        <dbReference type="EnsemblPlants" id="AET0Gv20017100.2"/>
    </source>
</evidence>
<dbReference type="Gramene" id="AET0Gv20017100.2">
    <property type="protein sequence ID" value="AET0Gv20017100.2"/>
    <property type="gene ID" value="AET0Gv20017100"/>
</dbReference>
<keyword evidence="3" id="KW-1185">Reference proteome</keyword>
<keyword evidence="1" id="KW-0812">Transmembrane</keyword>
<keyword evidence="1" id="KW-1133">Transmembrane helix</keyword>
<name>A0A452XBX6_AEGTS</name>
<proteinExistence type="predicted"/>
<accession>A0A452XBX6</accession>